<evidence type="ECO:0000313" key="1">
    <source>
        <dbReference type="EMBL" id="KAF2788978.1"/>
    </source>
</evidence>
<sequence>MARQHLEGSLPEAAYSVYRNPLMSRCTPDCVDIRLLGNVHITAEEILSFFPLHTLWREIMVRLSINSWSAAQIVEFIYYSRQLKDDNCIQRTTVQHQKQTAMRWRAESGRINNPIPYALGGIDTARGSHISNRELIDYYIVDLANGGEDALTKCYRFPLGEGEGALTRAIRHALLHNHNWIRLSQVEQYVQDFGLGHNLPTINAQQDLNANTRTRADNSRYWKKHFGMHL</sequence>
<organism evidence="1 2">
    <name type="scientific">Melanomma pulvis-pyrius CBS 109.77</name>
    <dbReference type="NCBI Taxonomy" id="1314802"/>
    <lineage>
        <taxon>Eukaryota</taxon>
        <taxon>Fungi</taxon>
        <taxon>Dikarya</taxon>
        <taxon>Ascomycota</taxon>
        <taxon>Pezizomycotina</taxon>
        <taxon>Dothideomycetes</taxon>
        <taxon>Pleosporomycetidae</taxon>
        <taxon>Pleosporales</taxon>
        <taxon>Melanommataceae</taxon>
        <taxon>Melanomma</taxon>
    </lineage>
</organism>
<dbReference type="Proteomes" id="UP000799757">
    <property type="component" value="Unassembled WGS sequence"/>
</dbReference>
<dbReference type="AlphaFoldDB" id="A0A6A6WYI9"/>
<name>A0A6A6WYI9_9PLEO</name>
<keyword evidence="2" id="KW-1185">Reference proteome</keyword>
<protein>
    <submittedName>
        <fullName evidence="1">Uncharacterized protein</fullName>
    </submittedName>
</protein>
<accession>A0A6A6WYI9</accession>
<reference evidence="1" key="1">
    <citation type="journal article" date="2020" name="Stud. Mycol.">
        <title>101 Dothideomycetes genomes: a test case for predicting lifestyles and emergence of pathogens.</title>
        <authorList>
            <person name="Haridas S."/>
            <person name="Albert R."/>
            <person name="Binder M."/>
            <person name="Bloem J."/>
            <person name="Labutti K."/>
            <person name="Salamov A."/>
            <person name="Andreopoulos B."/>
            <person name="Baker S."/>
            <person name="Barry K."/>
            <person name="Bills G."/>
            <person name="Bluhm B."/>
            <person name="Cannon C."/>
            <person name="Castanera R."/>
            <person name="Culley D."/>
            <person name="Daum C."/>
            <person name="Ezra D."/>
            <person name="Gonzalez J."/>
            <person name="Henrissat B."/>
            <person name="Kuo A."/>
            <person name="Liang C."/>
            <person name="Lipzen A."/>
            <person name="Lutzoni F."/>
            <person name="Magnuson J."/>
            <person name="Mondo S."/>
            <person name="Nolan M."/>
            <person name="Ohm R."/>
            <person name="Pangilinan J."/>
            <person name="Park H.-J."/>
            <person name="Ramirez L."/>
            <person name="Alfaro M."/>
            <person name="Sun H."/>
            <person name="Tritt A."/>
            <person name="Yoshinaga Y."/>
            <person name="Zwiers L.-H."/>
            <person name="Turgeon B."/>
            <person name="Goodwin S."/>
            <person name="Spatafora J."/>
            <person name="Crous P."/>
            <person name="Grigoriev I."/>
        </authorList>
    </citation>
    <scope>NUCLEOTIDE SEQUENCE</scope>
    <source>
        <strain evidence="1">CBS 109.77</strain>
    </source>
</reference>
<dbReference type="OrthoDB" id="3800972at2759"/>
<evidence type="ECO:0000313" key="2">
    <source>
        <dbReference type="Proteomes" id="UP000799757"/>
    </source>
</evidence>
<proteinExistence type="predicted"/>
<gene>
    <name evidence="1" type="ORF">K505DRAFT_254307</name>
</gene>
<dbReference type="EMBL" id="MU002172">
    <property type="protein sequence ID" value="KAF2788978.1"/>
    <property type="molecule type" value="Genomic_DNA"/>
</dbReference>